<evidence type="ECO:0000313" key="4">
    <source>
        <dbReference type="Proteomes" id="UP000231098"/>
    </source>
</evidence>
<organism evidence="3 4">
    <name type="scientific">candidate division WWE3 bacterium CG08_land_8_20_14_0_20_41_15</name>
    <dbReference type="NCBI Taxonomy" id="1975086"/>
    <lineage>
        <taxon>Bacteria</taxon>
        <taxon>Katanobacteria</taxon>
    </lineage>
</organism>
<feature type="transmembrane region" description="Helical" evidence="2">
    <location>
        <begin position="32"/>
        <end position="52"/>
    </location>
</feature>
<dbReference type="AlphaFoldDB" id="A0A2H0XAA8"/>
<evidence type="ECO:0000313" key="3">
    <source>
        <dbReference type="EMBL" id="PIS21863.1"/>
    </source>
</evidence>
<accession>A0A2H0XAA8</accession>
<keyword evidence="2" id="KW-0472">Membrane</keyword>
<evidence type="ECO:0000256" key="2">
    <source>
        <dbReference type="SAM" id="Phobius"/>
    </source>
</evidence>
<name>A0A2H0XAA8_UNCKA</name>
<comment type="caution">
    <text evidence="3">The sequence shown here is derived from an EMBL/GenBank/DDBJ whole genome shotgun (WGS) entry which is preliminary data.</text>
</comment>
<feature type="transmembrane region" description="Helical" evidence="2">
    <location>
        <begin position="72"/>
        <end position="90"/>
    </location>
</feature>
<feature type="transmembrane region" description="Helical" evidence="2">
    <location>
        <begin position="102"/>
        <end position="120"/>
    </location>
</feature>
<protein>
    <submittedName>
        <fullName evidence="3">Uncharacterized protein</fullName>
    </submittedName>
</protein>
<dbReference type="EMBL" id="PEYV01000010">
    <property type="protein sequence ID" value="PIS21863.1"/>
    <property type="molecule type" value="Genomic_DNA"/>
</dbReference>
<feature type="transmembrane region" description="Helical" evidence="2">
    <location>
        <begin position="126"/>
        <end position="147"/>
    </location>
</feature>
<keyword evidence="2" id="KW-1133">Transmembrane helix</keyword>
<keyword evidence="2" id="KW-0812">Transmembrane</keyword>
<gene>
    <name evidence="3" type="ORF">COT51_00500</name>
</gene>
<reference evidence="4" key="1">
    <citation type="submission" date="2017-09" db="EMBL/GenBank/DDBJ databases">
        <title>Depth-based differentiation of microbial function through sediment-hosted aquifers and enrichment of novel symbionts in the deep terrestrial subsurface.</title>
        <authorList>
            <person name="Probst A.J."/>
            <person name="Ladd B."/>
            <person name="Jarett J.K."/>
            <person name="Geller-Mcgrath D.E."/>
            <person name="Sieber C.M.K."/>
            <person name="Emerson J.B."/>
            <person name="Anantharaman K."/>
            <person name="Thomas B.C."/>
            <person name="Malmstrom R."/>
            <person name="Stieglmeier M."/>
            <person name="Klingl A."/>
            <person name="Woyke T."/>
            <person name="Ryan C.M."/>
            <person name="Banfield J.F."/>
        </authorList>
    </citation>
    <scope>NUCLEOTIDE SEQUENCE [LARGE SCALE GENOMIC DNA]</scope>
</reference>
<sequence length="252" mass="28214">MAAFNRGTDKDRLHRVLKGGDMEKHSGRAYNITNLTQGFYQLVLAALLSGLFSRGVIEAVEVLSGPGDEWALMWTLLQVTLMLGVPLVYFELKKTGSIKGAFFEHYLNVIPISLALIFPIRMSQLSLIYLGLGIYNLVQYFHGWRWLAKRILKRSLGDVQKRRSLTGQTTENRAEERPSQPSAVKEKASAGVLRVKISDILSEELLVPVVNKFAPGAKITHDPSDPKIMKIEGEVAHLRELLEKRYGDNVIG</sequence>
<dbReference type="Proteomes" id="UP000231098">
    <property type="component" value="Unassembled WGS sequence"/>
</dbReference>
<evidence type="ECO:0000256" key="1">
    <source>
        <dbReference type="SAM" id="MobiDB-lite"/>
    </source>
</evidence>
<feature type="region of interest" description="Disordered" evidence="1">
    <location>
        <begin position="163"/>
        <end position="185"/>
    </location>
</feature>
<feature type="compositionally biased region" description="Basic and acidic residues" evidence="1">
    <location>
        <begin position="172"/>
        <end position="185"/>
    </location>
</feature>
<proteinExistence type="predicted"/>